<keyword evidence="1" id="KW-0812">Transmembrane</keyword>
<dbReference type="Proteomes" id="UP000519004">
    <property type="component" value="Unassembled WGS sequence"/>
</dbReference>
<evidence type="ECO:0000313" key="2">
    <source>
        <dbReference type="EMBL" id="MBB5016239.1"/>
    </source>
</evidence>
<name>A0A7W7Y184_9GAMM</name>
<comment type="caution">
    <text evidence="2">The sequence shown here is derived from an EMBL/GenBank/DDBJ whole genome shotgun (WGS) entry which is preliminary data.</text>
</comment>
<keyword evidence="1" id="KW-0472">Membrane</keyword>
<proteinExistence type="predicted"/>
<protein>
    <submittedName>
        <fullName evidence="2">Uncharacterized protein</fullName>
    </submittedName>
</protein>
<evidence type="ECO:0000256" key="1">
    <source>
        <dbReference type="SAM" id="Phobius"/>
    </source>
</evidence>
<organism evidence="2 3">
    <name type="scientific">Rehaibacterium terrae</name>
    <dbReference type="NCBI Taxonomy" id="1341696"/>
    <lineage>
        <taxon>Bacteria</taxon>
        <taxon>Pseudomonadati</taxon>
        <taxon>Pseudomonadota</taxon>
        <taxon>Gammaproteobacteria</taxon>
        <taxon>Lysobacterales</taxon>
        <taxon>Lysobacteraceae</taxon>
        <taxon>Rehaibacterium</taxon>
    </lineage>
</organism>
<accession>A0A7W7Y184</accession>
<gene>
    <name evidence="2" type="ORF">HNQ58_002150</name>
</gene>
<feature type="transmembrane region" description="Helical" evidence="1">
    <location>
        <begin position="74"/>
        <end position="92"/>
    </location>
</feature>
<keyword evidence="3" id="KW-1185">Reference proteome</keyword>
<reference evidence="2 3" key="1">
    <citation type="submission" date="2020-08" db="EMBL/GenBank/DDBJ databases">
        <title>Genomic Encyclopedia of Type Strains, Phase IV (KMG-IV): sequencing the most valuable type-strain genomes for metagenomic binning, comparative biology and taxonomic classification.</title>
        <authorList>
            <person name="Goeker M."/>
        </authorList>
    </citation>
    <scope>NUCLEOTIDE SEQUENCE [LARGE SCALE GENOMIC DNA]</scope>
    <source>
        <strain evidence="2 3">DSM 25897</strain>
    </source>
</reference>
<keyword evidence="1" id="KW-1133">Transmembrane helix</keyword>
<dbReference type="RefSeq" id="WP_183948908.1">
    <property type="nucleotide sequence ID" value="NZ_JACHHX010000016.1"/>
</dbReference>
<evidence type="ECO:0000313" key="3">
    <source>
        <dbReference type="Proteomes" id="UP000519004"/>
    </source>
</evidence>
<sequence>MAELLWLLIALALAISGLSGYAIFGPLTYRHLQDRQRVVGESAFDPAFLRWILAARYRYHGDPVLPTLATPARWLLATCLLGAAGVLAWLVWRAV</sequence>
<dbReference type="AlphaFoldDB" id="A0A7W7Y184"/>
<dbReference type="EMBL" id="JACHHX010000016">
    <property type="protein sequence ID" value="MBB5016239.1"/>
    <property type="molecule type" value="Genomic_DNA"/>
</dbReference>